<dbReference type="CDD" id="cd07438">
    <property type="entry name" value="PHP_HisPPase_AMP"/>
    <property type="match status" value="1"/>
</dbReference>
<protein>
    <submittedName>
        <fullName evidence="2">Phosphatase</fullName>
    </submittedName>
</protein>
<dbReference type="Proteomes" id="UP000192591">
    <property type="component" value="Unassembled WGS sequence"/>
</dbReference>
<dbReference type="SMART" id="SM00481">
    <property type="entry name" value="POLIIIAc"/>
    <property type="match status" value="1"/>
</dbReference>
<keyword evidence="3" id="KW-1185">Reference proteome</keyword>
<dbReference type="InterPro" id="IPR003141">
    <property type="entry name" value="Pol/His_phosphatase_N"/>
</dbReference>
<evidence type="ECO:0000313" key="3">
    <source>
        <dbReference type="Proteomes" id="UP000192591"/>
    </source>
</evidence>
<dbReference type="GO" id="GO:0035312">
    <property type="term" value="F:5'-3' DNA exonuclease activity"/>
    <property type="evidence" value="ECO:0007669"/>
    <property type="project" value="TreeGrafter"/>
</dbReference>
<accession>A0A1V8ZZN7</accession>
<dbReference type="AlphaFoldDB" id="A0A1V8ZZN7"/>
<evidence type="ECO:0000313" key="2">
    <source>
        <dbReference type="EMBL" id="OQO90258.1"/>
    </source>
</evidence>
<dbReference type="SUPFAM" id="SSF89550">
    <property type="entry name" value="PHP domain-like"/>
    <property type="match status" value="1"/>
</dbReference>
<dbReference type="GO" id="GO:0004534">
    <property type="term" value="F:5'-3' RNA exonuclease activity"/>
    <property type="evidence" value="ECO:0007669"/>
    <property type="project" value="TreeGrafter"/>
</dbReference>
<dbReference type="RefSeq" id="WP_081193731.1">
    <property type="nucleotide sequence ID" value="NZ_MWIH01000007.1"/>
</dbReference>
<dbReference type="InterPro" id="IPR004013">
    <property type="entry name" value="PHP_dom"/>
</dbReference>
<dbReference type="STRING" id="1962155.B1813_17665"/>
<dbReference type="Pfam" id="PF02811">
    <property type="entry name" value="PHP"/>
    <property type="match status" value="1"/>
</dbReference>
<feature type="domain" description="Polymerase/histidinol phosphatase N-terminal" evidence="1">
    <location>
        <begin position="6"/>
        <end position="70"/>
    </location>
</feature>
<reference evidence="2 3" key="1">
    <citation type="submission" date="2017-02" db="EMBL/GenBank/DDBJ databases">
        <title>Draft genome of Saccharomonospora sp. 154.</title>
        <authorList>
            <person name="Alonso-Carmona G.S."/>
            <person name="De La Haba R."/>
            <person name="Vera-Gargallo B."/>
            <person name="Sandoval-Trujillo A.H."/>
            <person name="Ramirez-Duran N."/>
            <person name="Ventosa A."/>
        </authorList>
    </citation>
    <scope>NUCLEOTIDE SEQUENCE [LARGE SCALE GENOMIC DNA]</scope>
    <source>
        <strain evidence="2 3">LRS4.154</strain>
    </source>
</reference>
<dbReference type="Gene3D" id="1.10.150.650">
    <property type="match status" value="1"/>
</dbReference>
<dbReference type="PANTHER" id="PTHR42924">
    <property type="entry name" value="EXONUCLEASE"/>
    <property type="match status" value="1"/>
</dbReference>
<gene>
    <name evidence="2" type="ORF">B1813_17665</name>
</gene>
<dbReference type="EMBL" id="MWIH01000007">
    <property type="protein sequence ID" value="OQO90258.1"/>
    <property type="molecule type" value="Genomic_DNA"/>
</dbReference>
<proteinExistence type="predicted"/>
<dbReference type="InterPro" id="IPR016195">
    <property type="entry name" value="Pol/histidinol_Pase-like"/>
</dbReference>
<dbReference type="Gene3D" id="3.20.20.140">
    <property type="entry name" value="Metal-dependent hydrolases"/>
    <property type="match status" value="1"/>
</dbReference>
<comment type="caution">
    <text evidence="2">The sequence shown here is derived from an EMBL/GenBank/DDBJ whole genome shotgun (WGS) entry which is preliminary data.</text>
</comment>
<name>A0A1V8ZZN7_SACPI</name>
<dbReference type="PANTHER" id="PTHR42924:SF3">
    <property type="entry name" value="POLYMERASE_HISTIDINOL PHOSPHATASE N-TERMINAL DOMAIN-CONTAINING PROTEIN"/>
    <property type="match status" value="1"/>
</dbReference>
<evidence type="ECO:0000259" key="1">
    <source>
        <dbReference type="SMART" id="SM00481"/>
    </source>
</evidence>
<organism evidence="2 3">
    <name type="scientific">Saccharomonospora piscinae</name>
    <dbReference type="NCBI Taxonomy" id="687388"/>
    <lineage>
        <taxon>Bacteria</taxon>
        <taxon>Bacillati</taxon>
        <taxon>Actinomycetota</taxon>
        <taxon>Actinomycetes</taxon>
        <taxon>Pseudonocardiales</taxon>
        <taxon>Pseudonocardiaceae</taxon>
        <taxon>Saccharomonospora</taxon>
    </lineage>
</organism>
<dbReference type="InterPro" id="IPR052018">
    <property type="entry name" value="PHP_domain"/>
</dbReference>
<sequence length="293" mass="30534">MAGVRIDLHTHSTVSDGTDSPAELVRLAAGAGLDVVALTDHDTTAGWEPAAAALPDGLTLVPGAELSCESSSAEGWPVSVHLLAYLFDPASPPLVAEQRRLRQERRGRLRVMAERMAADGLPVDPDEVMAGLGPDAPAGRPHLARALVRAGVVATVDEAFARFLGGGRGYYVSRADTPVVTAIEMIAAAGGVTVLAHPFAASRGPTVSASTIAELAERGLTGVEVDHPDHAPDVRARLRRLADELGLVRTGSSDYHGANKTLVLGQETTEDEQFGELLARAEGEPVRTTGATP</sequence>